<protein>
    <submittedName>
        <fullName evidence="1">Uncharacterized protein</fullName>
    </submittedName>
</protein>
<gene>
    <name evidence="1" type="ORF">C8R41DRAFT_864022</name>
</gene>
<dbReference type="Proteomes" id="UP001150217">
    <property type="component" value="Unassembled WGS sequence"/>
</dbReference>
<reference evidence="1" key="1">
    <citation type="submission" date="2022-08" db="EMBL/GenBank/DDBJ databases">
        <title>A Global Phylogenomic Analysis of the Shiitake Genus Lentinula.</title>
        <authorList>
            <consortium name="DOE Joint Genome Institute"/>
            <person name="Sierra-Patev S."/>
            <person name="Min B."/>
            <person name="Naranjo-Ortiz M."/>
            <person name="Looney B."/>
            <person name="Konkel Z."/>
            <person name="Slot J.C."/>
            <person name="Sakamoto Y."/>
            <person name="Steenwyk J.L."/>
            <person name="Rokas A."/>
            <person name="Carro J."/>
            <person name="Camarero S."/>
            <person name="Ferreira P."/>
            <person name="Molpeceres G."/>
            <person name="Ruiz-Duenas F.J."/>
            <person name="Serrano A."/>
            <person name="Henrissat B."/>
            <person name="Drula E."/>
            <person name="Hughes K.W."/>
            <person name="Mata J.L."/>
            <person name="Ishikawa N.K."/>
            <person name="Vargas-Isla R."/>
            <person name="Ushijima S."/>
            <person name="Smith C.A."/>
            <person name="Ahrendt S."/>
            <person name="Andreopoulos W."/>
            <person name="He G."/>
            <person name="Labutti K."/>
            <person name="Lipzen A."/>
            <person name="Ng V."/>
            <person name="Riley R."/>
            <person name="Sandor L."/>
            <person name="Barry K."/>
            <person name="Martinez A.T."/>
            <person name="Xiao Y."/>
            <person name="Gibbons J.G."/>
            <person name="Terashima K."/>
            <person name="Grigoriev I.V."/>
            <person name="Hibbett D.S."/>
        </authorList>
    </citation>
    <scope>NUCLEOTIDE SEQUENCE</scope>
    <source>
        <strain evidence="1">RHP3577 ss4</strain>
    </source>
</reference>
<organism evidence="1 2">
    <name type="scientific">Lentinula lateritia</name>
    <dbReference type="NCBI Taxonomy" id="40482"/>
    <lineage>
        <taxon>Eukaryota</taxon>
        <taxon>Fungi</taxon>
        <taxon>Dikarya</taxon>
        <taxon>Basidiomycota</taxon>
        <taxon>Agaricomycotina</taxon>
        <taxon>Agaricomycetes</taxon>
        <taxon>Agaricomycetidae</taxon>
        <taxon>Agaricales</taxon>
        <taxon>Marasmiineae</taxon>
        <taxon>Omphalotaceae</taxon>
        <taxon>Lentinula</taxon>
    </lineage>
</organism>
<accession>A0ABQ8VVI9</accession>
<proteinExistence type="predicted"/>
<comment type="caution">
    <text evidence="1">The sequence shown here is derived from an EMBL/GenBank/DDBJ whole genome shotgun (WGS) entry which is preliminary data.</text>
</comment>
<name>A0ABQ8VVI9_9AGAR</name>
<evidence type="ECO:0000313" key="1">
    <source>
        <dbReference type="EMBL" id="KAJ4499229.1"/>
    </source>
</evidence>
<keyword evidence="2" id="KW-1185">Reference proteome</keyword>
<dbReference type="EMBL" id="JANVFT010000011">
    <property type="protein sequence ID" value="KAJ4499229.1"/>
    <property type="molecule type" value="Genomic_DNA"/>
</dbReference>
<sequence length="188" mass="21032">MPASLGSFSDDLPASGSAPFICTNSSFNKTSISPSTSSLGPLSDNILVSDELQSIDAARSSTLDTMFNETFKRTRDDQEKSIDFATKYIEILIQQCSDNKEIIHLKNVMRKLDYSCPLCKNLAWNPQVCVTNERRKGVNSGKLCKCLQCGFPIFRKPNPSVTIQQVVERIATKLKIVEPPRHELDWMV</sequence>
<evidence type="ECO:0000313" key="2">
    <source>
        <dbReference type="Proteomes" id="UP001150217"/>
    </source>
</evidence>